<keyword evidence="3" id="KW-1185">Reference proteome</keyword>
<evidence type="ECO:0000313" key="2">
    <source>
        <dbReference type="EMBL" id="QKJ67897.1"/>
    </source>
</evidence>
<evidence type="ECO:0000256" key="1">
    <source>
        <dbReference type="ARBA" id="ARBA00007274"/>
    </source>
</evidence>
<protein>
    <submittedName>
        <fullName evidence="2">Acyltransferase</fullName>
    </submittedName>
</protein>
<dbReference type="Proteomes" id="UP000504844">
    <property type="component" value="Chromosome"/>
</dbReference>
<keyword evidence="2" id="KW-0808">Transferase</keyword>
<dbReference type="RefSeq" id="WP_173534398.1">
    <property type="nucleotide sequence ID" value="NZ_CP054143.1"/>
</dbReference>
<comment type="similarity">
    <text evidence="1">Belongs to the transferase hexapeptide repeat family.</text>
</comment>
<reference evidence="2 3" key="1">
    <citation type="submission" date="2020-05" db="EMBL/GenBank/DDBJ databases">
        <title>Complete genome sequence of Deefgea sp. D17.</title>
        <authorList>
            <person name="Bae J.-W."/>
            <person name="Han J.E."/>
        </authorList>
    </citation>
    <scope>NUCLEOTIDE SEQUENCE [LARGE SCALE GENOMIC DNA]</scope>
    <source>
        <strain evidence="2 3">D17</strain>
    </source>
</reference>
<dbReference type="PANTHER" id="PTHR43300">
    <property type="entry name" value="ACETYLTRANSFERASE"/>
    <property type="match status" value="1"/>
</dbReference>
<dbReference type="PANTHER" id="PTHR43300:SF11">
    <property type="entry name" value="ACETYLTRANSFERASE RV3034C-RELATED"/>
    <property type="match status" value="1"/>
</dbReference>
<dbReference type="GO" id="GO:0016746">
    <property type="term" value="F:acyltransferase activity"/>
    <property type="evidence" value="ECO:0007669"/>
    <property type="project" value="UniProtKB-KW"/>
</dbReference>
<dbReference type="Gene3D" id="2.160.10.10">
    <property type="entry name" value="Hexapeptide repeat proteins"/>
    <property type="match status" value="1"/>
</dbReference>
<dbReference type="InterPro" id="IPR050179">
    <property type="entry name" value="Trans_hexapeptide_repeat"/>
</dbReference>
<gene>
    <name evidence="2" type="ORF">HQN60_14855</name>
</gene>
<name>A0A6M8T1M9_9NEIS</name>
<dbReference type="Pfam" id="PF14602">
    <property type="entry name" value="Hexapep_2"/>
    <property type="match status" value="1"/>
</dbReference>
<dbReference type="SUPFAM" id="SSF51161">
    <property type="entry name" value="Trimeric LpxA-like enzymes"/>
    <property type="match status" value="1"/>
</dbReference>
<dbReference type="InterPro" id="IPR001451">
    <property type="entry name" value="Hexapep"/>
</dbReference>
<sequence>MSINFSKESASEIFSELTSFKINRFHPLVWINGDPEIGDGTFIGAMSEVNAKGAMIKIGNNCDIASFVSINCADSHKRCLGLSNEIDRKNITIENNVFIGSHSVVKGGAVIGAYTVIAAGTVVDACNIPPYSLVYGNPMNVRSGYYIDKFAELNGVVE</sequence>
<accession>A0A6M8T1M9</accession>
<dbReference type="AlphaFoldDB" id="A0A6M8T1M9"/>
<dbReference type="InterPro" id="IPR011004">
    <property type="entry name" value="Trimer_LpxA-like_sf"/>
</dbReference>
<proteinExistence type="inferred from homology"/>
<keyword evidence="2" id="KW-0012">Acyltransferase</keyword>
<evidence type="ECO:0000313" key="3">
    <source>
        <dbReference type="Proteomes" id="UP000504844"/>
    </source>
</evidence>
<dbReference type="Pfam" id="PF00132">
    <property type="entry name" value="Hexapep"/>
    <property type="match status" value="1"/>
</dbReference>
<organism evidence="2 3">
    <name type="scientific">Deefgea piscis</name>
    <dbReference type="NCBI Taxonomy" id="2739061"/>
    <lineage>
        <taxon>Bacteria</taxon>
        <taxon>Pseudomonadati</taxon>
        <taxon>Pseudomonadota</taxon>
        <taxon>Betaproteobacteria</taxon>
        <taxon>Neisseriales</taxon>
        <taxon>Chitinibacteraceae</taxon>
        <taxon>Deefgea</taxon>
    </lineage>
</organism>
<dbReference type="EMBL" id="CP054143">
    <property type="protein sequence ID" value="QKJ67897.1"/>
    <property type="molecule type" value="Genomic_DNA"/>
</dbReference>
<dbReference type="KEGG" id="dee:HQN60_14855"/>